<sequence length="118" mass="13860">MYLAVVVDLFSRKVIGWSMQPRMTKDIVLNALLMAVWRRHPQKQVLVHSDPGSQYTRYEWLKSHGLEGSMSRRGNCHDNAVAESFFQLLKRERIKKKIYQRLRSALVIRGYTTQIRGI</sequence>
<reference evidence="2 3" key="1">
    <citation type="journal article" date="2011" name="J. Bacteriol.">
        <title>Comparative genomics of 28 Salmonella enterica isolates: evidence for CRISPR-mediated adaptive sublineage evolution.</title>
        <authorList>
            <person name="Fricke W.F."/>
            <person name="Mammel M.K."/>
            <person name="McDermott P.F."/>
            <person name="Tartera C."/>
            <person name="White D.G."/>
            <person name="Leclerc J.E."/>
            <person name="Ravel J."/>
            <person name="Cebula T.A."/>
        </authorList>
    </citation>
    <scope>NUCLEOTIDE SEQUENCE [LARGE SCALE GENOMIC DNA]</scope>
    <source>
        <strain evidence="2 3">CVM19633</strain>
    </source>
</reference>
<dbReference type="KEGG" id="sew:SeSA_A2743"/>
<evidence type="ECO:0000313" key="3">
    <source>
        <dbReference type="Proteomes" id="UP000001865"/>
    </source>
</evidence>
<dbReference type="GO" id="GO:0015074">
    <property type="term" value="P:DNA integration"/>
    <property type="evidence" value="ECO:0007669"/>
    <property type="project" value="InterPro"/>
</dbReference>
<dbReference type="InterPro" id="IPR050900">
    <property type="entry name" value="Transposase_IS3/IS150/IS904"/>
</dbReference>
<organism evidence="2 3">
    <name type="scientific">Salmonella schwarzengrund (strain CVM19633)</name>
    <dbReference type="NCBI Taxonomy" id="439843"/>
    <lineage>
        <taxon>Bacteria</taxon>
        <taxon>Pseudomonadati</taxon>
        <taxon>Pseudomonadota</taxon>
        <taxon>Gammaproteobacteria</taxon>
        <taxon>Enterobacterales</taxon>
        <taxon>Enterobacteriaceae</taxon>
        <taxon>Salmonella</taxon>
    </lineage>
</organism>
<dbReference type="Pfam" id="PF00665">
    <property type="entry name" value="rve"/>
    <property type="match status" value="1"/>
</dbReference>
<dbReference type="GO" id="GO:0003676">
    <property type="term" value="F:nucleic acid binding"/>
    <property type="evidence" value="ECO:0007669"/>
    <property type="project" value="InterPro"/>
</dbReference>
<accession>A0A0N1QTB1</accession>
<dbReference type="Proteomes" id="UP000001865">
    <property type="component" value="Chromosome"/>
</dbReference>
<dbReference type="PANTHER" id="PTHR46889">
    <property type="entry name" value="TRANSPOSASE INSF FOR INSERTION SEQUENCE IS3B-RELATED"/>
    <property type="match status" value="1"/>
</dbReference>
<dbReference type="Gene3D" id="3.30.420.10">
    <property type="entry name" value="Ribonuclease H-like superfamily/Ribonuclease H"/>
    <property type="match status" value="1"/>
</dbReference>
<feature type="domain" description="Integrase catalytic" evidence="1">
    <location>
        <begin position="1"/>
        <end position="118"/>
    </location>
</feature>
<evidence type="ECO:0000259" key="1">
    <source>
        <dbReference type="PROSITE" id="PS50994"/>
    </source>
</evidence>
<dbReference type="PANTHER" id="PTHR46889:SF4">
    <property type="entry name" value="TRANSPOSASE INSO FOR INSERTION SEQUENCE ELEMENT IS911B-RELATED"/>
    <property type="match status" value="1"/>
</dbReference>
<protein>
    <submittedName>
        <fullName evidence="2">Putative transposase B</fullName>
    </submittedName>
</protein>
<dbReference type="SUPFAM" id="SSF53098">
    <property type="entry name" value="Ribonuclease H-like"/>
    <property type="match status" value="1"/>
</dbReference>
<dbReference type="AlphaFoldDB" id="A0A0N1QTB1"/>
<dbReference type="InterPro" id="IPR012337">
    <property type="entry name" value="RNaseH-like_sf"/>
</dbReference>
<dbReference type="HOGENOM" id="CLU_027402_41_4_6"/>
<gene>
    <name evidence="2" type="ordered locus">SeSA_A2743</name>
</gene>
<evidence type="ECO:0000313" key="2">
    <source>
        <dbReference type="EMBL" id="ACF89268.1"/>
    </source>
</evidence>
<dbReference type="InterPro" id="IPR036397">
    <property type="entry name" value="RNaseH_sf"/>
</dbReference>
<proteinExistence type="predicted"/>
<dbReference type="InterPro" id="IPR001584">
    <property type="entry name" value="Integrase_cat-core"/>
</dbReference>
<name>A0A0N1QTB1_SALSV</name>
<dbReference type="PROSITE" id="PS50994">
    <property type="entry name" value="INTEGRASE"/>
    <property type="match status" value="1"/>
</dbReference>
<dbReference type="EMBL" id="CP001127">
    <property type="protein sequence ID" value="ACF89268.1"/>
    <property type="molecule type" value="Genomic_DNA"/>
</dbReference>